<keyword evidence="3 9" id="KW-0732">Signal</keyword>
<name>A0A3M0A2U0_9BACT</name>
<evidence type="ECO:0000256" key="8">
    <source>
        <dbReference type="SAM" id="MobiDB-lite"/>
    </source>
</evidence>
<protein>
    <recommendedName>
        <fullName evidence="12">Lipoprotein</fullName>
    </recommendedName>
</protein>
<keyword evidence="7" id="KW-0449">Lipoprotein</keyword>
<dbReference type="InterPro" id="IPR049890">
    <property type="entry name" value="VlpA-F-like_signal"/>
</dbReference>
<evidence type="ECO:0000256" key="7">
    <source>
        <dbReference type="ARBA" id="ARBA00023288"/>
    </source>
</evidence>
<evidence type="ECO:0000313" key="11">
    <source>
        <dbReference type="Proteomes" id="UP000267246"/>
    </source>
</evidence>
<keyword evidence="11" id="KW-1185">Reference proteome</keyword>
<keyword evidence="6" id="KW-0564">Palmitate</keyword>
<feature type="signal peptide" evidence="9">
    <location>
        <begin position="1"/>
        <end position="20"/>
    </location>
</feature>
<dbReference type="NCBIfam" id="NF033817">
    <property type="entry name" value="Mplas_variab_LP"/>
    <property type="match status" value="1"/>
</dbReference>
<proteinExistence type="predicted"/>
<keyword evidence="5" id="KW-0472">Membrane</keyword>
<evidence type="ECO:0000256" key="2">
    <source>
        <dbReference type="ARBA" id="ARBA00022475"/>
    </source>
</evidence>
<evidence type="ECO:0000256" key="5">
    <source>
        <dbReference type="ARBA" id="ARBA00023136"/>
    </source>
</evidence>
<dbReference type="GO" id="GO:0005886">
    <property type="term" value="C:plasma membrane"/>
    <property type="evidence" value="ECO:0007669"/>
    <property type="project" value="UniProtKB-SubCell"/>
</dbReference>
<keyword evidence="2" id="KW-1003">Cell membrane</keyword>
<keyword evidence="4" id="KW-0677">Repeat</keyword>
<reference evidence="10 11" key="1">
    <citation type="submission" date="2018-10" db="EMBL/GenBank/DDBJ databases">
        <title>Genomic Encyclopedia of Archaeal and Bacterial Type Strains, Phase II (KMG-II): from individual species to whole genera.</title>
        <authorList>
            <person name="Goeker M."/>
        </authorList>
    </citation>
    <scope>NUCLEOTIDE SEQUENCE [LARGE SCALE GENOMIC DNA]</scope>
    <source>
        <strain evidence="10 11">ATCC 29870</strain>
    </source>
</reference>
<evidence type="ECO:0000256" key="3">
    <source>
        <dbReference type="ARBA" id="ARBA00022729"/>
    </source>
</evidence>
<feature type="chain" id="PRO_5017999249" description="Lipoprotein" evidence="9">
    <location>
        <begin position="21"/>
        <end position="73"/>
    </location>
</feature>
<comment type="subcellular location">
    <subcellularLocation>
        <location evidence="1">Cell membrane</location>
        <topology evidence="1">Lipid-anchor</topology>
    </subcellularLocation>
</comment>
<evidence type="ECO:0008006" key="12">
    <source>
        <dbReference type="Google" id="ProtNLM"/>
    </source>
</evidence>
<dbReference type="AlphaFoldDB" id="A0A3M0A2U0"/>
<dbReference type="RefSeq" id="WP_147437880.1">
    <property type="nucleotide sequence ID" value="NZ_REFI01000005.1"/>
</dbReference>
<evidence type="ECO:0000256" key="1">
    <source>
        <dbReference type="ARBA" id="ARBA00004193"/>
    </source>
</evidence>
<feature type="compositionally biased region" description="Basic and acidic residues" evidence="8">
    <location>
        <begin position="53"/>
        <end position="66"/>
    </location>
</feature>
<dbReference type="PROSITE" id="PS51257">
    <property type="entry name" value="PROKAR_LIPOPROTEIN"/>
    <property type="match status" value="1"/>
</dbReference>
<sequence length="73" mass="7827">MKLKKILIATLTIVPTVALISASCGNTQNLDALKDFISKTKLSDILDGAEQVDSPKKAEDLEEGKKQVSNKAV</sequence>
<dbReference type="EMBL" id="REFI01000005">
    <property type="protein sequence ID" value="RMA79140.1"/>
    <property type="molecule type" value="Genomic_DNA"/>
</dbReference>
<organism evidence="10 11">
    <name type="scientific">Metamycoplasma subdolum</name>
    <dbReference type="NCBI Taxonomy" id="92407"/>
    <lineage>
        <taxon>Bacteria</taxon>
        <taxon>Bacillati</taxon>
        <taxon>Mycoplasmatota</taxon>
        <taxon>Mycoplasmoidales</taxon>
        <taxon>Metamycoplasmataceae</taxon>
        <taxon>Metamycoplasma</taxon>
    </lineage>
</organism>
<evidence type="ECO:0000256" key="4">
    <source>
        <dbReference type="ARBA" id="ARBA00022737"/>
    </source>
</evidence>
<evidence type="ECO:0000313" key="10">
    <source>
        <dbReference type="EMBL" id="RMA79140.1"/>
    </source>
</evidence>
<accession>A0A3M0A2U0</accession>
<dbReference type="OrthoDB" id="397328at2"/>
<gene>
    <name evidence="10" type="ORF">JN00_0194</name>
</gene>
<dbReference type="Proteomes" id="UP000267246">
    <property type="component" value="Unassembled WGS sequence"/>
</dbReference>
<comment type="caution">
    <text evidence="10">The sequence shown here is derived from an EMBL/GenBank/DDBJ whole genome shotgun (WGS) entry which is preliminary data.</text>
</comment>
<evidence type="ECO:0000256" key="9">
    <source>
        <dbReference type="SAM" id="SignalP"/>
    </source>
</evidence>
<feature type="non-terminal residue" evidence="10">
    <location>
        <position position="73"/>
    </location>
</feature>
<evidence type="ECO:0000256" key="6">
    <source>
        <dbReference type="ARBA" id="ARBA00023139"/>
    </source>
</evidence>
<feature type="region of interest" description="Disordered" evidence="8">
    <location>
        <begin position="53"/>
        <end position="73"/>
    </location>
</feature>